<dbReference type="PANTHER" id="PTHR32331">
    <property type="entry name" value="UPF0313 PROTEIN YGIQ"/>
    <property type="match status" value="1"/>
</dbReference>
<feature type="binding site" evidence="6">
    <location>
        <position position="310"/>
    </location>
    <ligand>
        <name>[4Fe-4S] cluster</name>
        <dbReference type="ChEBI" id="CHEBI:49883"/>
        <note>4Fe-4S-S-AdoMet</note>
    </ligand>
</feature>
<evidence type="ECO:0000313" key="9">
    <source>
        <dbReference type="EMBL" id="SHH95053.1"/>
    </source>
</evidence>
<feature type="binding site" evidence="6">
    <location>
        <position position="317"/>
    </location>
    <ligand>
        <name>[4Fe-4S] cluster</name>
        <dbReference type="ChEBI" id="CHEBI:49883"/>
        <note>4Fe-4S-S-AdoMet</note>
    </ligand>
</feature>
<dbReference type="RefSeq" id="WP_073077544.1">
    <property type="nucleotide sequence ID" value="NZ_FQXV01000004.1"/>
</dbReference>
<dbReference type="InterPro" id="IPR058240">
    <property type="entry name" value="rSAM_sf"/>
</dbReference>
<proteinExistence type="inferred from homology"/>
<dbReference type="InterPro" id="IPR007197">
    <property type="entry name" value="rSAM"/>
</dbReference>
<dbReference type="OrthoDB" id="9803479at2"/>
<evidence type="ECO:0000256" key="5">
    <source>
        <dbReference type="ARBA" id="ARBA00023014"/>
    </source>
</evidence>
<dbReference type="InterPro" id="IPR023404">
    <property type="entry name" value="rSAM_horseshoe"/>
</dbReference>
<dbReference type="NCBIfam" id="TIGR03904">
    <property type="entry name" value="SAM_YgiQ"/>
    <property type="match status" value="1"/>
</dbReference>
<evidence type="ECO:0000256" key="4">
    <source>
        <dbReference type="ARBA" id="ARBA00023004"/>
    </source>
</evidence>
<dbReference type="SFLD" id="SFLDS00029">
    <property type="entry name" value="Radical_SAM"/>
    <property type="match status" value="1"/>
</dbReference>
<dbReference type="InterPro" id="IPR013704">
    <property type="entry name" value="UPF0313_N"/>
</dbReference>
<dbReference type="SUPFAM" id="SSF102114">
    <property type="entry name" value="Radical SAM enzymes"/>
    <property type="match status" value="1"/>
</dbReference>
<dbReference type="GO" id="GO:0051539">
    <property type="term" value="F:4 iron, 4 sulfur cluster binding"/>
    <property type="evidence" value="ECO:0007669"/>
    <property type="project" value="UniProtKB-KW"/>
</dbReference>
<evidence type="ECO:0000256" key="2">
    <source>
        <dbReference type="ARBA" id="ARBA00022691"/>
    </source>
</evidence>
<dbReference type="SMART" id="SM00729">
    <property type="entry name" value="Elp3"/>
    <property type="match status" value="1"/>
</dbReference>
<keyword evidence="4 6" id="KW-0408">Iron</keyword>
<feature type="region of interest" description="Disordered" evidence="7">
    <location>
        <begin position="590"/>
        <end position="623"/>
    </location>
</feature>
<organism evidence="9 10">
    <name type="scientific">Sporobacter termitidis DSM 10068</name>
    <dbReference type="NCBI Taxonomy" id="1123282"/>
    <lineage>
        <taxon>Bacteria</taxon>
        <taxon>Bacillati</taxon>
        <taxon>Bacillota</taxon>
        <taxon>Clostridia</taxon>
        <taxon>Eubacteriales</taxon>
        <taxon>Oscillospiraceae</taxon>
        <taxon>Sporobacter</taxon>
    </lineage>
</organism>
<keyword evidence="1 6" id="KW-0004">4Fe-4S</keyword>
<feature type="binding site" evidence="6">
    <location>
        <position position="314"/>
    </location>
    <ligand>
        <name>[4Fe-4S] cluster</name>
        <dbReference type="ChEBI" id="CHEBI:49883"/>
        <note>4Fe-4S-S-AdoMet</note>
    </ligand>
</feature>
<dbReference type="PROSITE" id="PS51918">
    <property type="entry name" value="RADICAL_SAM"/>
    <property type="match status" value="1"/>
</dbReference>
<dbReference type="AlphaFoldDB" id="A0A1M5X751"/>
<reference evidence="9 10" key="1">
    <citation type="submission" date="2016-11" db="EMBL/GenBank/DDBJ databases">
        <authorList>
            <person name="Jaros S."/>
            <person name="Januszkiewicz K."/>
            <person name="Wedrychowicz H."/>
        </authorList>
    </citation>
    <scope>NUCLEOTIDE SEQUENCE [LARGE SCALE GENOMIC DNA]</scope>
    <source>
        <strain evidence="9 10">DSM 10068</strain>
    </source>
</reference>
<evidence type="ECO:0000259" key="8">
    <source>
        <dbReference type="PROSITE" id="PS51918"/>
    </source>
</evidence>
<dbReference type="InterPro" id="IPR022946">
    <property type="entry name" value="UPF0313"/>
</dbReference>
<name>A0A1M5X751_9FIRM</name>
<dbReference type="GO" id="GO:0003824">
    <property type="term" value="F:catalytic activity"/>
    <property type="evidence" value="ECO:0007669"/>
    <property type="project" value="InterPro"/>
</dbReference>
<dbReference type="EMBL" id="FQXV01000004">
    <property type="protein sequence ID" value="SHH95053.1"/>
    <property type="molecule type" value="Genomic_DNA"/>
</dbReference>
<dbReference type="HAMAP" id="MF_01251">
    <property type="entry name" value="UPF0313"/>
    <property type="match status" value="1"/>
</dbReference>
<protein>
    <submittedName>
        <fullName evidence="9">Uncharacterized radical SAM protein YgiQ</fullName>
    </submittedName>
</protein>
<dbReference type="Gene3D" id="3.80.30.20">
    <property type="entry name" value="tm_1862 like domain"/>
    <property type="match status" value="1"/>
</dbReference>
<feature type="domain" description="Radical SAM core" evidence="8">
    <location>
        <begin position="295"/>
        <end position="568"/>
    </location>
</feature>
<dbReference type="PANTHER" id="PTHR32331:SF0">
    <property type="entry name" value="UPF0313 PROTEIN YGIQ"/>
    <property type="match status" value="1"/>
</dbReference>
<gene>
    <name evidence="9" type="ORF">SAMN02745823_01623</name>
</gene>
<evidence type="ECO:0000256" key="3">
    <source>
        <dbReference type="ARBA" id="ARBA00022723"/>
    </source>
</evidence>
<dbReference type="Pfam" id="PF11842">
    <property type="entry name" value="DUF3362"/>
    <property type="match status" value="1"/>
</dbReference>
<keyword evidence="2 6" id="KW-0949">S-adenosyl-L-methionine</keyword>
<evidence type="ECO:0000313" key="10">
    <source>
        <dbReference type="Proteomes" id="UP000183995"/>
    </source>
</evidence>
<keyword evidence="5 6" id="KW-0411">Iron-sulfur</keyword>
<accession>A0A1M5X751</accession>
<evidence type="ECO:0000256" key="6">
    <source>
        <dbReference type="HAMAP-Rule" id="MF_01251"/>
    </source>
</evidence>
<dbReference type="InterPro" id="IPR006638">
    <property type="entry name" value="Elp3/MiaA/NifB-like_rSAM"/>
</dbReference>
<comment type="similarity">
    <text evidence="6">Belongs to the UPF0313 family.</text>
</comment>
<evidence type="ECO:0000256" key="1">
    <source>
        <dbReference type="ARBA" id="ARBA00022485"/>
    </source>
</evidence>
<dbReference type="STRING" id="1123282.SAMN02745823_01623"/>
<dbReference type="SFLD" id="SFLDG01082">
    <property type="entry name" value="B12-binding_domain_containing"/>
    <property type="match status" value="1"/>
</dbReference>
<comment type="cofactor">
    <cofactor evidence="6">
        <name>[4Fe-4S] cluster</name>
        <dbReference type="ChEBI" id="CHEBI:49883"/>
    </cofactor>
    <text evidence="6">Binds 1 [4Fe-4S] cluster. The cluster is coordinated with 3 cysteines and an exchangeable S-adenosyl-L-methionine.</text>
</comment>
<dbReference type="SFLD" id="SFLDG01069">
    <property type="entry name" value="UPF0313"/>
    <property type="match status" value="1"/>
</dbReference>
<keyword evidence="10" id="KW-1185">Reference proteome</keyword>
<dbReference type="Pfam" id="PF08497">
    <property type="entry name" value="Radical_SAM_N"/>
    <property type="match status" value="1"/>
</dbReference>
<evidence type="ECO:0000256" key="7">
    <source>
        <dbReference type="SAM" id="MobiDB-lite"/>
    </source>
</evidence>
<sequence>MTNSAFLPVSLEDMRSRGWYYYDFLLITGDAYVDHPSFGTAVIGRVLEADGYRVAVLAQPDWRSAKDFLAMGRPRYAALIGAGNLDSMVAHYTAAKKPRSEDFYSPGKKAGLRPDRATIVYANRVREAFPDLPVVIGGLEASLRRFAHYDYWEDKVRRPILFDARGDLLVYGMGENATREIAGRLAGGNRVQELTDIRGTGFAAATIDDCRFPYVECASCEDVSTDRRKYAEANKLQYEEHDPVRGKAILQRCGDKVLVVNPPQPPLTTKEFDRVSALPYTREVHPIYDSLGGVPAIEEVRFSVIHNRGCFGACNFCALAFHQGRMVTSRSHESLIREVEGFVKHPEFKGYIHDVGGPTANFRSPSCKSQLKNGLCRDKSCLTPTPCKNLEADHTDYLQLLRKLSAIPGVKKVFIRSGIRFDYLMADKNGEFFADLVKNHISGQLKVAPEHCVDEVLDYMGKPHHDVYTRFEEKYNRLNERYGKKQFLVPYLISSHPGSTLSDAVQLAEYLNRRGVQPEQVQDFYPTPGTLSTCMYHTGYDPRTMQPIYVPKSPREKAMQRALLQWKRPDKRQLVLEALREAGREDLIGYGKRCLVPPQRRPSGNSSKPVPQKDRNKKTGRRK</sequence>
<dbReference type="GO" id="GO:0005506">
    <property type="term" value="F:iron ion binding"/>
    <property type="evidence" value="ECO:0007669"/>
    <property type="project" value="UniProtKB-UniRule"/>
</dbReference>
<dbReference type="Proteomes" id="UP000183995">
    <property type="component" value="Unassembled WGS sequence"/>
</dbReference>
<dbReference type="InterPro" id="IPR024560">
    <property type="entry name" value="UPF0313_C"/>
</dbReference>
<keyword evidence="3 6" id="KW-0479">Metal-binding</keyword>